<reference evidence="2" key="1">
    <citation type="submission" date="2022-07" db="EMBL/GenBank/DDBJ databases">
        <title>The genome of Lyophyllum shimeji provides insight into the initial evolution of ectomycorrhizal fungal genome.</title>
        <authorList>
            <person name="Kobayashi Y."/>
            <person name="Shibata T."/>
            <person name="Hirakawa H."/>
            <person name="Shigenobu S."/>
            <person name="Nishiyama T."/>
            <person name="Yamada A."/>
            <person name="Hasebe M."/>
            <person name="Kawaguchi M."/>
        </authorList>
    </citation>
    <scope>NUCLEOTIDE SEQUENCE</scope>
    <source>
        <strain evidence="2">AT787</strain>
    </source>
</reference>
<dbReference type="Proteomes" id="UP001063166">
    <property type="component" value="Unassembled WGS sequence"/>
</dbReference>
<evidence type="ECO:0000313" key="2">
    <source>
        <dbReference type="EMBL" id="GLB40090.1"/>
    </source>
</evidence>
<dbReference type="OrthoDB" id="3070967at2759"/>
<accession>A0A9P3UQE4</accession>
<name>A0A9P3UQE4_LYOSH</name>
<dbReference type="EMBL" id="BRPK01000007">
    <property type="protein sequence ID" value="GLB40090.1"/>
    <property type="molecule type" value="Genomic_DNA"/>
</dbReference>
<feature type="region of interest" description="Disordered" evidence="1">
    <location>
        <begin position="151"/>
        <end position="198"/>
    </location>
</feature>
<sequence>MLLLPRSYDQFVGKAAILQSWSQFGSIVRPPSVVAADTAIWKVLFAATKGGDGPSATCGPPDEFDSVLNPLVKGFSATVGTVLAPSVENSSSQAESSECAEVTAALAPADGVTPLRPADGPSDEPFDGMVGTSGCPASPITAGDTALLPLHRSPELDATSLDEALPASAMSAGSDVDMSSGLTDAPPSRSSSLPVVVK</sequence>
<evidence type="ECO:0000256" key="1">
    <source>
        <dbReference type="SAM" id="MobiDB-lite"/>
    </source>
</evidence>
<keyword evidence="3" id="KW-1185">Reference proteome</keyword>
<evidence type="ECO:0000313" key="3">
    <source>
        <dbReference type="Proteomes" id="UP001063166"/>
    </source>
</evidence>
<feature type="compositionally biased region" description="Low complexity" evidence="1">
    <location>
        <begin position="186"/>
        <end position="198"/>
    </location>
</feature>
<protein>
    <submittedName>
        <fullName evidence="2">Uncharacterized protein</fullName>
    </submittedName>
</protein>
<comment type="caution">
    <text evidence="2">The sequence shown here is derived from an EMBL/GenBank/DDBJ whole genome shotgun (WGS) entry which is preliminary data.</text>
</comment>
<organism evidence="2 3">
    <name type="scientific">Lyophyllum shimeji</name>
    <name type="common">Hon-shimeji</name>
    <name type="synonym">Tricholoma shimeji</name>
    <dbReference type="NCBI Taxonomy" id="47721"/>
    <lineage>
        <taxon>Eukaryota</taxon>
        <taxon>Fungi</taxon>
        <taxon>Dikarya</taxon>
        <taxon>Basidiomycota</taxon>
        <taxon>Agaricomycotina</taxon>
        <taxon>Agaricomycetes</taxon>
        <taxon>Agaricomycetidae</taxon>
        <taxon>Agaricales</taxon>
        <taxon>Tricholomatineae</taxon>
        <taxon>Lyophyllaceae</taxon>
        <taxon>Lyophyllum</taxon>
    </lineage>
</organism>
<proteinExistence type="predicted"/>
<dbReference type="AlphaFoldDB" id="A0A9P3UQE4"/>
<gene>
    <name evidence="2" type="ORF">LshimejAT787_0706000</name>
</gene>